<dbReference type="Proteomes" id="UP000477543">
    <property type="component" value="Unassembled WGS sequence"/>
</dbReference>
<feature type="compositionally biased region" description="Basic and acidic residues" evidence="1">
    <location>
        <begin position="463"/>
        <end position="480"/>
    </location>
</feature>
<proteinExistence type="predicted"/>
<evidence type="ECO:0000256" key="1">
    <source>
        <dbReference type="SAM" id="MobiDB-lite"/>
    </source>
</evidence>
<evidence type="ECO:0000313" key="4">
    <source>
        <dbReference type="Proteomes" id="UP000252167"/>
    </source>
</evidence>
<dbReference type="EMBL" id="POAF01000001">
    <property type="protein sequence ID" value="RBM04260.1"/>
    <property type="molecule type" value="Genomic_DNA"/>
</dbReference>
<dbReference type="EMBL" id="WYDN01000001">
    <property type="protein sequence ID" value="NAZ14521.1"/>
    <property type="molecule type" value="Genomic_DNA"/>
</dbReference>
<gene>
    <name evidence="3" type="ORF">C1H84_02990</name>
    <name evidence="2" type="ORF">GT020_00305</name>
</gene>
<dbReference type="AlphaFoldDB" id="A0A365YPS2"/>
<dbReference type="Proteomes" id="UP000252167">
    <property type="component" value="Unassembled WGS sequence"/>
</dbReference>
<dbReference type="PANTHER" id="PTHR39420:SF2">
    <property type="entry name" value="HYDROLASE"/>
    <property type="match status" value="1"/>
</dbReference>
<feature type="region of interest" description="Disordered" evidence="1">
    <location>
        <begin position="455"/>
        <end position="480"/>
    </location>
</feature>
<dbReference type="GO" id="GO:0006508">
    <property type="term" value="P:proteolysis"/>
    <property type="evidence" value="ECO:0007669"/>
    <property type="project" value="UniProtKB-KW"/>
</dbReference>
<reference evidence="2 5" key="2">
    <citation type="submission" date="2020-01" db="EMBL/GenBank/DDBJ databases">
        <title>Glutamicibacter soli M275.</title>
        <authorList>
            <person name="Meng X."/>
        </authorList>
    </citation>
    <scope>NUCLEOTIDE SEQUENCE [LARGE SCALE GENOMIC DNA]</scope>
    <source>
        <strain evidence="2 5">M275</strain>
    </source>
</reference>
<feature type="compositionally biased region" description="Low complexity" evidence="1">
    <location>
        <begin position="1"/>
        <end position="10"/>
    </location>
</feature>
<comment type="caution">
    <text evidence="3">The sequence shown here is derived from an EMBL/GenBank/DDBJ whole genome shotgun (WGS) entry which is preliminary data.</text>
</comment>
<name>A0A365YPS2_9MICC</name>
<reference evidence="3 4" key="1">
    <citation type="submission" date="2018-01" db="EMBL/GenBank/DDBJ databases">
        <title>Glutamicibacter soli strain NHPC-3 Whole genome sequence and assembly.</title>
        <authorList>
            <person name="Choudhury P."/>
            <person name="Gupta D."/>
            <person name="Sengupta K."/>
            <person name="Jawed A."/>
            <person name="Sultana N."/>
            <person name="Saha P."/>
        </authorList>
    </citation>
    <scope>NUCLEOTIDE SEQUENCE [LARGE SCALE GENOMIC DNA]</scope>
    <source>
        <strain evidence="3 4">NHPC-3</strain>
    </source>
</reference>
<keyword evidence="3" id="KW-0482">Metalloprotease</keyword>
<organism evidence="3 4">
    <name type="scientific">Glutamicibacter soli</name>
    <dbReference type="NCBI Taxonomy" id="453836"/>
    <lineage>
        <taxon>Bacteria</taxon>
        <taxon>Bacillati</taxon>
        <taxon>Actinomycetota</taxon>
        <taxon>Actinomycetes</taxon>
        <taxon>Micrococcales</taxon>
        <taxon>Micrococcaceae</taxon>
        <taxon>Glutamicibacter</taxon>
    </lineage>
</organism>
<dbReference type="PANTHER" id="PTHR39420">
    <property type="match status" value="1"/>
</dbReference>
<sequence length="480" mass="52166">MAQNPPNNRPDGNDDENNPQDPFSAMFGQLFGSGFDPNNLPPQLRDALGAQGDPAAMQKMMQQAQAMMSAMMSSNASSGPVNWKLASDTALQAYASDDPEVSVARQSAITDASYLADLWLNNATAFETGSAPIESWTRKRWYDKTLGTWKKITEPVAESVAQAITSAMKDQIPEEMKGMLGNADGMFRNLGASMFGMQLGSALGELAKDVLGGTDIGLPLAGTTPGIVATNVAAFGDGLEIPEQEVLLYAVLRESAHARLFNRVPWLSSKLIGAVESYARGIHIDMSRIEEAVRGIDPSNPEALQSMLGEGLFTPQRTQAQDKALENLELTLALIEGWVDHVVSEAAQNLPFAGHLRETMRRRRASGGPAESTFAALVGLELRPRKLREAAALWEHLFEERGIEGRDAIWDHPDLMPTQTDLSDPAGFTKRREEAADEFDEFDVALGKLLDGEFDGIDPLAEAPKDEKDKNDEDPQDPKA</sequence>
<dbReference type="NCBIfam" id="TIGR03624">
    <property type="entry name" value="putative hydrolase"/>
    <property type="match status" value="1"/>
</dbReference>
<evidence type="ECO:0000313" key="3">
    <source>
        <dbReference type="EMBL" id="RBM04260.1"/>
    </source>
</evidence>
<dbReference type="SUPFAM" id="SSF55486">
    <property type="entry name" value="Metalloproteases ('zincins'), catalytic domain"/>
    <property type="match status" value="1"/>
</dbReference>
<keyword evidence="4" id="KW-1185">Reference proteome</keyword>
<evidence type="ECO:0000313" key="2">
    <source>
        <dbReference type="EMBL" id="NAZ14521.1"/>
    </source>
</evidence>
<feature type="region of interest" description="Disordered" evidence="1">
    <location>
        <begin position="1"/>
        <end position="43"/>
    </location>
</feature>
<keyword evidence="3" id="KW-0645">Protease</keyword>
<dbReference type="Pfam" id="PF10103">
    <property type="entry name" value="Zincin_2"/>
    <property type="match status" value="1"/>
</dbReference>
<dbReference type="GO" id="GO:0008237">
    <property type="term" value="F:metallopeptidase activity"/>
    <property type="evidence" value="ECO:0007669"/>
    <property type="project" value="UniProtKB-KW"/>
</dbReference>
<accession>A0A365YPS2</accession>
<keyword evidence="3" id="KW-0378">Hydrolase</keyword>
<protein>
    <submittedName>
        <fullName evidence="3">Zinc-dependent metalloprotease</fullName>
    </submittedName>
</protein>
<dbReference type="RefSeq" id="WP_047119534.1">
    <property type="nucleotide sequence ID" value="NZ_CM125969.1"/>
</dbReference>
<dbReference type="Gene3D" id="1.20.150.30">
    <property type="entry name" value="Zincin-like metallopeptidase, N-terminal domain"/>
    <property type="match status" value="1"/>
</dbReference>
<dbReference type="InterPro" id="IPR018766">
    <property type="entry name" value="Zinicin_2"/>
</dbReference>
<evidence type="ECO:0000313" key="5">
    <source>
        <dbReference type="Proteomes" id="UP000477543"/>
    </source>
</evidence>
<dbReference type="InterPro" id="IPR042271">
    <property type="entry name" value="Zinicin_2_N"/>
</dbReference>